<name>A0A4D8R010_AZOBR</name>
<sequence>MAAPQQKWVWGDLLARFVIPGEPAAKGNSREIVQFGGRAALRKGDKALAFEDIAGPKVKDACTKIVGLELPYEGEVGVHLRIYYFDGRSDLDGSLVYDALQNKKNWIGKGKGKKAQIEPRLIKNDRQVVLKHEERFIDKARPRVEVAVYKATLALAGAA</sequence>
<accession>A0A4D8R010</accession>
<evidence type="ECO:0000313" key="2">
    <source>
        <dbReference type="Proteomes" id="UP000298693"/>
    </source>
</evidence>
<proteinExistence type="predicted"/>
<dbReference type="EMBL" id="CP032345">
    <property type="protein sequence ID" value="QCO14013.1"/>
    <property type="molecule type" value="Genomic_DNA"/>
</dbReference>
<dbReference type="AlphaFoldDB" id="A0A4D8R010"/>
<gene>
    <name evidence="1" type="ORF">D3869_01515</name>
</gene>
<evidence type="ECO:0000313" key="1">
    <source>
        <dbReference type="EMBL" id="QCO14013.1"/>
    </source>
</evidence>
<dbReference type="RefSeq" id="WP_137138666.1">
    <property type="nucleotide sequence ID" value="NZ_CP032345.1"/>
</dbReference>
<dbReference type="GO" id="GO:0000287">
    <property type="term" value="F:magnesium ion binding"/>
    <property type="evidence" value="ECO:0007669"/>
    <property type="project" value="InterPro"/>
</dbReference>
<dbReference type="SUPFAM" id="SSF103084">
    <property type="entry name" value="Holliday junction resolvase RusA"/>
    <property type="match status" value="1"/>
</dbReference>
<dbReference type="GO" id="GO:0006310">
    <property type="term" value="P:DNA recombination"/>
    <property type="evidence" value="ECO:0007669"/>
    <property type="project" value="InterPro"/>
</dbReference>
<organism evidence="1 2">
    <name type="scientific">Azospirillum brasilense</name>
    <dbReference type="NCBI Taxonomy" id="192"/>
    <lineage>
        <taxon>Bacteria</taxon>
        <taxon>Pseudomonadati</taxon>
        <taxon>Pseudomonadota</taxon>
        <taxon>Alphaproteobacteria</taxon>
        <taxon>Rhodospirillales</taxon>
        <taxon>Azospirillaceae</taxon>
        <taxon>Azospirillum</taxon>
    </lineage>
</organism>
<dbReference type="InterPro" id="IPR036614">
    <property type="entry name" value="RusA-like_sf"/>
</dbReference>
<dbReference type="GO" id="GO:0006281">
    <property type="term" value="P:DNA repair"/>
    <property type="evidence" value="ECO:0007669"/>
    <property type="project" value="InterPro"/>
</dbReference>
<dbReference type="Proteomes" id="UP000298693">
    <property type="component" value="Chromosome"/>
</dbReference>
<reference evidence="1 2" key="1">
    <citation type="submission" date="2018-09" db="EMBL/GenBank/DDBJ databases">
        <title>Whole genome based analysis of evolution and adaptive divergence in Indian and Brazilian strains of Azospirillum brasilense.</title>
        <authorList>
            <person name="Singh C."/>
            <person name="Tripathi A.K."/>
        </authorList>
    </citation>
    <scope>NUCLEOTIDE SEQUENCE [LARGE SCALE GENOMIC DNA]</scope>
    <source>
        <strain evidence="1 2">MTCC4039</strain>
    </source>
</reference>
<protein>
    <submittedName>
        <fullName evidence="1">Uncharacterized protein</fullName>
    </submittedName>
</protein>